<evidence type="ECO:0000256" key="10">
    <source>
        <dbReference type="ARBA" id="ARBA00023004"/>
    </source>
</evidence>
<evidence type="ECO:0000256" key="5">
    <source>
        <dbReference type="ARBA" id="ARBA00022617"/>
    </source>
</evidence>
<dbReference type="Proteomes" id="UP001054837">
    <property type="component" value="Unassembled WGS sequence"/>
</dbReference>
<reference evidence="17 18" key="1">
    <citation type="submission" date="2021-06" db="EMBL/GenBank/DDBJ databases">
        <title>Caerostris darwini draft genome.</title>
        <authorList>
            <person name="Kono N."/>
            <person name="Arakawa K."/>
        </authorList>
    </citation>
    <scope>NUCLEOTIDE SEQUENCE [LARGE SCALE GENOMIC DNA]</scope>
</reference>
<evidence type="ECO:0000256" key="2">
    <source>
        <dbReference type="ARBA" id="ARBA00004174"/>
    </source>
</evidence>
<keyword evidence="6 14" id="KW-0479">Metal-binding</keyword>
<dbReference type="GO" id="GO:0016705">
    <property type="term" value="F:oxidoreductase activity, acting on paired donors, with incorporation or reduction of molecular oxygen"/>
    <property type="evidence" value="ECO:0007669"/>
    <property type="project" value="InterPro"/>
</dbReference>
<dbReference type="EMBL" id="BPLQ01006726">
    <property type="protein sequence ID" value="GIY24666.1"/>
    <property type="molecule type" value="Genomic_DNA"/>
</dbReference>
<evidence type="ECO:0000256" key="7">
    <source>
        <dbReference type="ARBA" id="ARBA00022824"/>
    </source>
</evidence>
<keyword evidence="18" id="KW-1185">Reference proteome</keyword>
<dbReference type="GO" id="GO:0020037">
    <property type="term" value="F:heme binding"/>
    <property type="evidence" value="ECO:0007669"/>
    <property type="project" value="InterPro"/>
</dbReference>
<keyword evidence="16" id="KW-1133">Transmembrane helix</keyword>
<evidence type="ECO:0000256" key="9">
    <source>
        <dbReference type="ARBA" id="ARBA00023002"/>
    </source>
</evidence>
<keyword evidence="10 14" id="KW-0408">Iron</keyword>
<evidence type="ECO:0000256" key="6">
    <source>
        <dbReference type="ARBA" id="ARBA00022723"/>
    </source>
</evidence>
<keyword evidence="11 15" id="KW-0503">Monooxygenase</keyword>
<dbReference type="PANTHER" id="PTHR24302:SF15">
    <property type="entry name" value="FATTY-ACID PEROXYGENASE"/>
    <property type="match status" value="1"/>
</dbReference>
<evidence type="ECO:0000256" key="13">
    <source>
        <dbReference type="ARBA" id="ARBA00043906"/>
    </source>
</evidence>
<dbReference type="CDD" id="cd11055">
    <property type="entry name" value="CYP3A-like"/>
    <property type="match status" value="1"/>
</dbReference>
<evidence type="ECO:0000256" key="12">
    <source>
        <dbReference type="ARBA" id="ARBA00023136"/>
    </source>
</evidence>
<dbReference type="FunFam" id="1.10.630.10:FF:000042">
    <property type="entry name" value="Cytochrome P450"/>
    <property type="match status" value="1"/>
</dbReference>
<dbReference type="SUPFAM" id="SSF48264">
    <property type="entry name" value="Cytochrome P450"/>
    <property type="match status" value="1"/>
</dbReference>
<gene>
    <name evidence="17" type="primary">CYP3A29</name>
    <name evidence="17" type="ORF">CDAR_585581</name>
</gene>
<comment type="function">
    <text evidence="13">Cytochromes P450 are a group of heme-thiolate monooxygenases. They oxidize a variety of structurally unrelated compounds, including steroids, fatty acids, and xenobiotics.</text>
</comment>
<protein>
    <submittedName>
        <fullName evidence="17">Cytochrome P450 3A29</fullName>
    </submittedName>
</protein>
<evidence type="ECO:0000256" key="1">
    <source>
        <dbReference type="ARBA" id="ARBA00001971"/>
    </source>
</evidence>
<dbReference type="PRINTS" id="PR00385">
    <property type="entry name" value="P450"/>
</dbReference>
<dbReference type="GO" id="GO:0005506">
    <property type="term" value="F:iron ion binding"/>
    <property type="evidence" value="ECO:0007669"/>
    <property type="project" value="InterPro"/>
</dbReference>
<dbReference type="PANTHER" id="PTHR24302">
    <property type="entry name" value="CYTOCHROME P450 FAMILY 3"/>
    <property type="match status" value="1"/>
</dbReference>
<dbReference type="PROSITE" id="PS00086">
    <property type="entry name" value="CYTOCHROME_P450"/>
    <property type="match status" value="1"/>
</dbReference>
<dbReference type="AlphaFoldDB" id="A0AAV4RV22"/>
<accession>A0AAV4RV22</accession>
<comment type="cofactor">
    <cofactor evidence="1 14">
        <name>heme</name>
        <dbReference type="ChEBI" id="CHEBI:30413"/>
    </cofactor>
</comment>
<evidence type="ECO:0000256" key="3">
    <source>
        <dbReference type="ARBA" id="ARBA00004406"/>
    </source>
</evidence>
<dbReference type="InterPro" id="IPR036396">
    <property type="entry name" value="Cyt_P450_sf"/>
</dbReference>
<dbReference type="InterPro" id="IPR001128">
    <property type="entry name" value="Cyt_P450"/>
</dbReference>
<dbReference type="PRINTS" id="PR00463">
    <property type="entry name" value="EP450I"/>
</dbReference>
<keyword evidence="8" id="KW-0492">Microsome</keyword>
<evidence type="ECO:0000313" key="17">
    <source>
        <dbReference type="EMBL" id="GIY24666.1"/>
    </source>
</evidence>
<feature type="transmembrane region" description="Helical" evidence="16">
    <location>
        <begin position="6"/>
        <end position="31"/>
    </location>
</feature>
<comment type="subcellular location">
    <subcellularLocation>
        <location evidence="3">Endoplasmic reticulum membrane</location>
        <topology evidence="3">Peripheral membrane protein</topology>
    </subcellularLocation>
    <subcellularLocation>
        <location evidence="2">Microsome membrane</location>
        <topology evidence="2">Peripheral membrane protein</topology>
    </subcellularLocation>
</comment>
<dbReference type="InterPro" id="IPR050705">
    <property type="entry name" value="Cytochrome_P450_3A"/>
</dbReference>
<evidence type="ECO:0000256" key="15">
    <source>
        <dbReference type="RuleBase" id="RU000461"/>
    </source>
</evidence>
<evidence type="ECO:0000256" key="14">
    <source>
        <dbReference type="PIRSR" id="PIRSR602401-1"/>
    </source>
</evidence>
<dbReference type="Pfam" id="PF00067">
    <property type="entry name" value="p450"/>
    <property type="match status" value="1"/>
</dbReference>
<keyword evidence="5 14" id="KW-0349">Heme</keyword>
<proteinExistence type="inferred from homology"/>
<feature type="binding site" description="axial binding residue" evidence="14">
    <location>
        <position position="475"/>
    </location>
    <ligand>
        <name>heme</name>
        <dbReference type="ChEBI" id="CHEBI:30413"/>
    </ligand>
    <ligandPart>
        <name>Fe</name>
        <dbReference type="ChEBI" id="CHEBI:18248"/>
    </ligandPart>
</feature>
<dbReference type="Gene3D" id="1.10.630.10">
    <property type="entry name" value="Cytochrome P450"/>
    <property type="match status" value="1"/>
</dbReference>
<evidence type="ECO:0000256" key="8">
    <source>
        <dbReference type="ARBA" id="ARBA00022848"/>
    </source>
</evidence>
<dbReference type="GO" id="GO:0005789">
    <property type="term" value="C:endoplasmic reticulum membrane"/>
    <property type="evidence" value="ECO:0007669"/>
    <property type="project" value="UniProtKB-SubCell"/>
</dbReference>
<comment type="caution">
    <text evidence="17">The sequence shown here is derived from an EMBL/GenBank/DDBJ whole genome shotgun (WGS) entry which is preliminary data.</text>
</comment>
<evidence type="ECO:0000256" key="16">
    <source>
        <dbReference type="SAM" id="Phobius"/>
    </source>
</evidence>
<dbReference type="GO" id="GO:0008395">
    <property type="term" value="F:steroid hydroxylase activity"/>
    <property type="evidence" value="ECO:0007669"/>
    <property type="project" value="TreeGrafter"/>
</dbReference>
<dbReference type="InterPro" id="IPR017972">
    <property type="entry name" value="Cyt_P450_CS"/>
</dbReference>
<comment type="similarity">
    <text evidence="4 15">Belongs to the cytochrome P450 family.</text>
</comment>
<evidence type="ECO:0000256" key="11">
    <source>
        <dbReference type="ARBA" id="ARBA00023033"/>
    </source>
</evidence>
<evidence type="ECO:0000256" key="4">
    <source>
        <dbReference type="ARBA" id="ARBA00010617"/>
    </source>
</evidence>
<dbReference type="InterPro" id="IPR002401">
    <property type="entry name" value="Cyt_P450_E_grp-I"/>
</dbReference>
<keyword evidence="12 16" id="KW-0472">Membrane</keyword>
<evidence type="ECO:0000313" key="18">
    <source>
        <dbReference type="Proteomes" id="UP001054837"/>
    </source>
</evidence>
<keyword evidence="9 15" id="KW-0560">Oxidoreductase</keyword>
<name>A0AAV4RV22_9ARAC</name>
<sequence length="536" mass="60788">MEAAIGGSFALIIAPLGITALLGFALIFLIWKSGRSYDCWKKRGVPYVKPYPFFGSVLENLGRRIHEVENDRYKKYGAVYGHFEGTSPFLSVADPELVRSVLVKDFHIFSNRRELTTGDVITESMLQLLQGENWKRVRTIVSPTFSTGKIKRMMSIFSSCSKVLVDNYSKFAEKGEPVDVKKIFGAFSMDVIANSAFSTKIDSHNDPNNAFVTAARPFFQNTVPWRLALWLVFPSIVKLFKIKVASPLSTKFFADVTLNIIKERKRTGQTRNDFLQLLIEAADEQKAEEKVAEKGDNILNNYEGETNEEVFKNFKPKKTLSSDELVAQCVIFFLAGFETTASALSFACYYLALNPDIQDKLFKELDETIRAENGELTYESLQGMKYLDNVISETLRINPPAIRLERVASTDYKLGNTGITVPKKTCITIPVYAIHRDPKFYPEPLKFDPDRFLPEERAKRNPYTFMPFGSGPRNCVAMRFALVEVKVCLVYVLSHFRIKACPQTKVPLEYRKGSGLLQPLDVTLLMELRENIPLKN</sequence>
<organism evidence="17 18">
    <name type="scientific">Caerostris darwini</name>
    <dbReference type="NCBI Taxonomy" id="1538125"/>
    <lineage>
        <taxon>Eukaryota</taxon>
        <taxon>Metazoa</taxon>
        <taxon>Ecdysozoa</taxon>
        <taxon>Arthropoda</taxon>
        <taxon>Chelicerata</taxon>
        <taxon>Arachnida</taxon>
        <taxon>Araneae</taxon>
        <taxon>Araneomorphae</taxon>
        <taxon>Entelegynae</taxon>
        <taxon>Araneoidea</taxon>
        <taxon>Araneidae</taxon>
        <taxon>Caerostris</taxon>
    </lineage>
</organism>
<keyword evidence="16" id="KW-0812">Transmembrane</keyword>
<keyword evidence="7" id="KW-0256">Endoplasmic reticulum</keyword>